<dbReference type="EMBL" id="JAVREJ010000031">
    <property type="protein sequence ID" value="MDT0353398.1"/>
    <property type="molecule type" value="Genomic_DNA"/>
</dbReference>
<protein>
    <submittedName>
        <fullName evidence="5">Epoxide hydrolase</fullName>
    </submittedName>
</protein>
<dbReference type="PANTHER" id="PTHR21661:SF35">
    <property type="entry name" value="EPOXIDE HYDROLASE"/>
    <property type="match status" value="1"/>
</dbReference>
<dbReference type="SUPFAM" id="SSF53474">
    <property type="entry name" value="alpha/beta-Hydrolases"/>
    <property type="match status" value="1"/>
</dbReference>
<gene>
    <name evidence="5" type="ORF">RM445_28215</name>
</gene>
<dbReference type="Proteomes" id="UP001183202">
    <property type="component" value="Unassembled WGS sequence"/>
</dbReference>
<organism evidence="5 6">
    <name type="scientific">Pseudonocardia charpentierae</name>
    <dbReference type="NCBI Taxonomy" id="3075545"/>
    <lineage>
        <taxon>Bacteria</taxon>
        <taxon>Bacillati</taxon>
        <taxon>Actinomycetota</taxon>
        <taxon>Actinomycetes</taxon>
        <taxon>Pseudonocardiales</taxon>
        <taxon>Pseudonocardiaceae</taxon>
        <taxon>Pseudonocardia</taxon>
    </lineage>
</organism>
<evidence type="ECO:0000313" key="5">
    <source>
        <dbReference type="EMBL" id="MDT0353398.1"/>
    </source>
</evidence>
<evidence type="ECO:0000259" key="4">
    <source>
        <dbReference type="Pfam" id="PF06441"/>
    </source>
</evidence>
<comment type="similarity">
    <text evidence="1">Belongs to the peptidase S33 family.</text>
</comment>
<dbReference type="PRINTS" id="PR00412">
    <property type="entry name" value="EPOXHYDRLASE"/>
</dbReference>
<proteinExistence type="inferred from homology"/>
<dbReference type="RefSeq" id="WP_311559912.1">
    <property type="nucleotide sequence ID" value="NZ_JAVREJ010000031.1"/>
</dbReference>
<reference evidence="6" key="1">
    <citation type="submission" date="2023-07" db="EMBL/GenBank/DDBJ databases">
        <title>30 novel species of actinomycetes from the DSMZ collection.</title>
        <authorList>
            <person name="Nouioui I."/>
        </authorList>
    </citation>
    <scope>NUCLEOTIDE SEQUENCE [LARGE SCALE GENOMIC DNA]</scope>
    <source>
        <strain evidence="6">DSM 45834</strain>
    </source>
</reference>
<dbReference type="InterPro" id="IPR000639">
    <property type="entry name" value="Epox_hydrolase-like"/>
</dbReference>
<dbReference type="Pfam" id="PF06441">
    <property type="entry name" value="EHN"/>
    <property type="match status" value="1"/>
</dbReference>
<dbReference type="PANTHER" id="PTHR21661">
    <property type="entry name" value="EPOXIDE HYDROLASE 1-RELATED"/>
    <property type="match status" value="1"/>
</dbReference>
<dbReference type="InterPro" id="IPR010497">
    <property type="entry name" value="Epoxide_hydro_N"/>
</dbReference>
<dbReference type="InterPro" id="IPR029058">
    <property type="entry name" value="AB_hydrolase_fold"/>
</dbReference>
<keyword evidence="6" id="KW-1185">Reference proteome</keyword>
<comment type="caution">
    <text evidence="5">The sequence shown here is derived from an EMBL/GenBank/DDBJ whole genome shotgun (WGS) entry which is preliminary data.</text>
</comment>
<name>A0ABU2NJ11_9PSEU</name>
<feature type="domain" description="Epoxide hydrolase N-terminal" evidence="4">
    <location>
        <begin position="10"/>
        <end position="110"/>
    </location>
</feature>
<evidence type="ECO:0000313" key="6">
    <source>
        <dbReference type="Proteomes" id="UP001183202"/>
    </source>
</evidence>
<keyword evidence="2" id="KW-0058">Aromatic hydrocarbons catabolism</keyword>
<evidence type="ECO:0000256" key="2">
    <source>
        <dbReference type="ARBA" id="ARBA00022797"/>
    </source>
</evidence>
<dbReference type="GO" id="GO:0016787">
    <property type="term" value="F:hydrolase activity"/>
    <property type="evidence" value="ECO:0007669"/>
    <property type="project" value="UniProtKB-KW"/>
</dbReference>
<sequence length="374" mass="41643">MTIDLPNDTTFVLDVPQDVLDELHQRLARTRFPDAVADDWQRGTAPSALRKLVEHWSTGYDWRAAEARINALDHHRTTVDGVGLHHLRAGTPGRPPLLLVHGWPDSFLRFEDLIPLLADDFELVIPSIPGYGLSDRPTQPGTNPARIADLFAALMSTLGHDRFAFHGGDLGSWIGEQLAFRHPERLTALHLTDVPYWHLFGADPATLSPAEQDFLRRGQQWSQQEGAYVMVQGTKPQTLATALNDSPAGLAAWFLEKFRAWSDCGGDVWSRFTPDRLLTNLTLYWVTETAGSAARLYQEMMSAIGGSDTPNAPVTVPTAVAIFPADIVTAPREFAERWFDLRRWTAMPRGGHFAAWEEPELLAADLRAFLLPPS</sequence>
<evidence type="ECO:0000256" key="3">
    <source>
        <dbReference type="ARBA" id="ARBA00022801"/>
    </source>
</evidence>
<dbReference type="PIRSF" id="PIRSF001112">
    <property type="entry name" value="Epoxide_hydrolase"/>
    <property type="match status" value="1"/>
</dbReference>
<keyword evidence="3 5" id="KW-0378">Hydrolase</keyword>
<accession>A0ABU2NJ11</accession>
<dbReference type="Gene3D" id="3.40.50.1820">
    <property type="entry name" value="alpha/beta hydrolase"/>
    <property type="match status" value="1"/>
</dbReference>
<evidence type="ECO:0000256" key="1">
    <source>
        <dbReference type="ARBA" id="ARBA00010088"/>
    </source>
</evidence>
<dbReference type="InterPro" id="IPR016292">
    <property type="entry name" value="Epoxide_hydrolase"/>
</dbReference>